<name>A0A369K8J4_HYPMA</name>
<comment type="caution">
    <text evidence="1">The sequence shown here is derived from an EMBL/GenBank/DDBJ whole genome shotgun (WGS) entry which is preliminary data.</text>
</comment>
<dbReference type="AlphaFoldDB" id="A0A369K8J4"/>
<sequence>MLPASIANILYPHSHRNISSFPECYGMVLVRDVGHAQNFAYPMCVCLTDSELFALIYSVPQIFRSRIQIYRGTALYSQWASPFIPALPKLADRNHQVPPEWRAARLAPHHCLICEPRSLATRRTGELMYHITNLCLVSVRQTGCTIFVIGRPASLLAPKPKVTRRA</sequence>
<proteinExistence type="predicted"/>
<keyword evidence="2" id="KW-1185">Reference proteome</keyword>
<organism evidence="1 2">
    <name type="scientific">Hypsizygus marmoreus</name>
    <name type="common">White beech mushroom</name>
    <name type="synonym">Agaricus marmoreus</name>
    <dbReference type="NCBI Taxonomy" id="39966"/>
    <lineage>
        <taxon>Eukaryota</taxon>
        <taxon>Fungi</taxon>
        <taxon>Dikarya</taxon>
        <taxon>Basidiomycota</taxon>
        <taxon>Agaricomycotina</taxon>
        <taxon>Agaricomycetes</taxon>
        <taxon>Agaricomycetidae</taxon>
        <taxon>Agaricales</taxon>
        <taxon>Tricholomatineae</taxon>
        <taxon>Lyophyllaceae</taxon>
        <taxon>Hypsizygus</taxon>
    </lineage>
</organism>
<evidence type="ECO:0000313" key="1">
    <source>
        <dbReference type="EMBL" id="RDB27226.1"/>
    </source>
</evidence>
<evidence type="ECO:0000313" key="2">
    <source>
        <dbReference type="Proteomes" id="UP000076154"/>
    </source>
</evidence>
<dbReference type="Proteomes" id="UP000076154">
    <property type="component" value="Unassembled WGS sequence"/>
</dbReference>
<gene>
    <name evidence="1" type="ORF">Hypma_004472</name>
</gene>
<accession>A0A369K8J4</accession>
<reference evidence="1" key="1">
    <citation type="submission" date="2018-04" db="EMBL/GenBank/DDBJ databases">
        <title>Whole genome sequencing of Hypsizygus marmoreus.</title>
        <authorList>
            <person name="Choi I.-G."/>
            <person name="Min B."/>
            <person name="Kim J.-G."/>
            <person name="Kim S."/>
            <person name="Oh Y.-L."/>
            <person name="Kong W.-S."/>
            <person name="Park H."/>
            <person name="Jeong J."/>
            <person name="Song E.-S."/>
        </authorList>
    </citation>
    <scope>NUCLEOTIDE SEQUENCE [LARGE SCALE GENOMIC DNA]</scope>
    <source>
        <strain evidence="1">51987-8</strain>
    </source>
</reference>
<protein>
    <submittedName>
        <fullName evidence="1">Uncharacterized protein</fullName>
    </submittedName>
</protein>
<dbReference type="EMBL" id="LUEZ02000017">
    <property type="protein sequence ID" value="RDB27226.1"/>
    <property type="molecule type" value="Genomic_DNA"/>
</dbReference>
<dbReference type="InParanoid" id="A0A369K8J4"/>